<evidence type="ECO:0000313" key="3">
    <source>
        <dbReference type="EMBL" id="MBB5136886.1"/>
    </source>
</evidence>
<dbReference type="SUPFAM" id="SSF52172">
    <property type="entry name" value="CheY-like"/>
    <property type="match status" value="1"/>
</dbReference>
<feature type="domain" description="Response regulatory" evidence="2">
    <location>
        <begin position="9"/>
        <end position="99"/>
    </location>
</feature>
<sequence>MSGPAPAVRIVVADDHQIVRTGFAELLATQPDFEVVATAGDGGEAVRACRELSPDVVHTGALGVIMGLTCGFIPKRRRFRRLGPWLARGFPACLRWSEP</sequence>
<proteinExistence type="predicted"/>
<dbReference type="AlphaFoldDB" id="A0A840PDS8"/>
<name>A0A840PDS8_9ACTN</name>
<keyword evidence="4" id="KW-1185">Reference proteome</keyword>
<dbReference type="Proteomes" id="UP000578449">
    <property type="component" value="Unassembled WGS sequence"/>
</dbReference>
<reference evidence="3 4" key="1">
    <citation type="submission" date="2020-08" db="EMBL/GenBank/DDBJ databases">
        <title>Genomic Encyclopedia of Type Strains, Phase IV (KMG-IV): sequencing the most valuable type-strain genomes for metagenomic binning, comparative biology and taxonomic classification.</title>
        <authorList>
            <person name="Goeker M."/>
        </authorList>
    </citation>
    <scope>NUCLEOTIDE SEQUENCE [LARGE SCALE GENOMIC DNA]</scope>
    <source>
        <strain evidence="3 4">DSM 45615</strain>
    </source>
</reference>
<accession>A0A840PDS8</accession>
<dbReference type="InterPro" id="IPR058245">
    <property type="entry name" value="NreC/VraR/RcsB-like_REC"/>
</dbReference>
<evidence type="ECO:0000313" key="4">
    <source>
        <dbReference type="Proteomes" id="UP000578449"/>
    </source>
</evidence>
<dbReference type="PROSITE" id="PS50110">
    <property type="entry name" value="RESPONSE_REGULATORY"/>
    <property type="match status" value="1"/>
</dbReference>
<dbReference type="CDD" id="cd17535">
    <property type="entry name" value="REC_NarL-like"/>
    <property type="match status" value="1"/>
</dbReference>
<dbReference type="RefSeq" id="WP_221337041.1">
    <property type="nucleotide sequence ID" value="NZ_BAABIX010000021.1"/>
</dbReference>
<protein>
    <recommendedName>
        <fullName evidence="2">Response regulatory domain-containing protein</fullName>
    </recommendedName>
</protein>
<dbReference type="EMBL" id="JACHGN010000016">
    <property type="protein sequence ID" value="MBB5136886.1"/>
    <property type="molecule type" value="Genomic_DNA"/>
</dbReference>
<dbReference type="GO" id="GO:0000160">
    <property type="term" value="P:phosphorelay signal transduction system"/>
    <property type="evidence" value="ECO:0007669"/>
    <property type="project" value="InterPro"/>
</dbReference>
<dbReference type="Gene3D" id="3.40.50.2300">
    <property type="match status" value="1"/>
</dbReference>
<evidence type="ECO:0000259" key="2">
    <source>
        <dbReference type="PROSITE" id="PS50110"/>
    </source>
</evidence>
<dbReference type="InterPro" id="IPR011006">
    <property type="entry name" value="CheY-like_superfamily"/>
</dbReference>
<organism evidence="3 4">
    <name type="scientific">Thermocatellispora tengchongensis</name>
    <dbReference type="NCBI Taxonomy" id="1073253"/>
    <lineage>
        <taxon>Bacteria</taxon>
        <taxon>Bacillati</taxon>
        <taxon>Actinomycetota</taxon>
        <taxon>Actinomycetes</taxon>
        <taxon>Streptosporangiales</taxon>
        <taxon>Streptosporangiaceae</taxon>
        <taxon>Thermocatellispora</taxon>
    </lineage>
</organism>
<comment type="caution">
    <text evidence="1">Lacks conserved residue(s) required for the propagation of feature annotation.</text>
</comment>
<gene>
    <name evidence="3" type="ORF">HNP84_006638</name>
</gene>
<evidence type="ECO:0000256" key="1">
    <source>
        <dbReference type="PROSITE-ProRule" id="PRU00169"/>
    </source>
</evidence>
<comment type="caution">
    <text evidence="3">The sequence shown here is derived from an EMBL/GenBank/DDBJ whole genome shotgun (WGS) entry which is preliminary data.</text>
</comment>
<dbReference type="InterPro" id="IPR001789">
    <property type="entry name" value="Sig_transdc_resp-reg_receiver"/>
</dbReference>